<sequence length="265" mass="28665" precursor="true">MVNMPLHMPKILAALSLLPMLSSCASGAATPAETGVQYLEPEIIQVHPFDERSFTQGLEVDEQGNLLVATGMVGESRLYRVTPEGEELQSVDLDPAFFGEGVTVAGADLWQLTWQDGVAIRRDAGSLAELGRYPLSTEGWGICSRQDELLLSDGSAALSRLDPETFELREQTRVTLEGVPVEGLNELECVGDEVYANVFLSTEIMRIDALSGEVTAVIDAANLPNNATPDPNHVLNGIAHLDNGSFLLGGKRWPDLYEVRFVPSA</sequence>
<keyword evidence="3" id="KW-1185">Reference proteome</keyword>
<dbReference type="GO" id="GO:0016603">
    <property type="term" value="F:glutaminyl-peptide cyclotransferase activity"/>
    <property type="evidence" value="ECO:0007669"/>
    <property type="project" value="InterPro"/>
</dbReference>
<organism evidence="2 3">
    <name type="scientific">Corynebacterium occultum</name>
    <dbReference type="NCBI Taxonomy" id="2675219"/>
    <lineage>
        <taxon>Bacteria</taxon>
        <taxon>Bacillati</taxon>
        <taxon>Actinomycetota</taxon>
        <taxon>Actinomycetes</taxon>
        <taxon>Mycobacteriales</taxon>
        <taxon>Corynebacteriaceae</taxon>
        <taxon>Corynebacterium</taxon>
    </lineage>
</organism>
<dbReference type="InterPro" id="IPR011044">
    <property type="entry name" value="Quino_amine_DH_bsu"/>
</dbReference>
<proteinExistence type="predicted"/>
<dbReference type="PANTHER" id="PTHR31270:SF1">
    <property type="entry name" value="GLUTAMINYL-PEPTIDE CYCLOTRANSFERASE"/>
    <property type="match status" value="1"/>
</dbReference>
<keyword evidence="2" id="KW-0808">Transferase</keyword>
<reference evidence="2 3" key="1">
    <citation type="submission" date="2019-11" db="EMBL/GenBank/DDBJ databases">
        <title>Complete genome sequence of Corynebacterium kalinowskii 1959, a novel Corynebacterium species isolated from soil of a small paddock in Vilsendorf, Germany.</title>
        <authorList>
            <person name="Schaffert L."/>
            <person name="Ruwe M."/>
            <person name="Milse J."/>
            <person name="Hanuschka K."/>
            <person name="Ortseifen V."/>
            <person name="Droste J."/>
            <person name="Brandt D."/>
            <person name="Schlueter L."/>
            <person name="Kutter Y."/>
            <person name="Vinke S."/>
            <person name="Viehoefer P."/>
            <person name="Jacob L."/>
            <person name="Luebke N.-C."/>
            <person name="Schulte-Berndt E."/>
            <person name="Hain C."/>
            <person name="Linder M."/>
            <person name="Schmidt P."/>
            <person name="Wollenschlaeger L."/>
            <person name="Luttermann T."/>
            <person name="Thieme E."/>
            <person name="Hassa J."/>
            <person name="Haak M."/>
            <person name="Wittchen M."/>
            <person name="Mentz A."/>
            <person name="Persicke M."/>
            <person name="Busche T."/>
            <person name="Ruckert C."/>
        </authorList>
    </citation>
    <scope>NUCLEOTIDE SEQUENCE [LARGE SCALE GENOMIC DNA]</scope>
    <source>
        <strain evidence="2 3">2039</strain>
    </source>
</reference>
<dbReference type="Proteomes" id="UP000424462">
    <property type="component" value="Chromosome"/>
</dbReference>
<dbReference type="EMBL" id="CP046455">
    <property type="protein sequence ID" value="QGU06690.1"/>
    <property type="molecule type" value="Genomic_DNA"/>
</dbReference>
<keyword evidence="1" id="KW-0732">Signal</keyword>
<evidence type="ECO:0000313" key="3">
    <source>
        <dbReference type="Proteomes" id="UP000424462"/>
    </source>
</evidence>
<evidence type="ECO:0000313" key="2">
    <source>
        <dbReference type="EMBL" id="QGU06690.1"/>
    </source>
</evidence>
<dbReference type="KEGG" id="cok:COCCU_03705"/>
<name>A0A6B8W9K9_9CORY</name>
<dbReference type="PANTHER" id="PTHR31270">
    <property type="entry name" value="GLUTAMINYL-PEPTIDE CYCLOTRANSFERASE"/>
    <property type="match status" value="1"/>
</dbReference>
<feature type="signal peptide" evidence="1">
    <location>
        <begin position="1"/>
        <end position="28"/>
    </location>
</feature>
<accession>A0A6B8W9K9</accession>
<evidence type="ECO:0000256" key="1">
    <source>
        <dbReference type="SAM" id="SignalP"/>
    </source>
</evidence>
<dbReference type="Pfam" id="PF05096">
    <property type="entry name" value="Glu_cyclase_2"/>
    <property type="match status" value="1"/>
</dbReference>
<protein>
    <submittedName>
        <fullName evidence="2">Glutamine cyclotransferase</fullName>
    </submittedName>
</protein>
<dbReference type="SUPFAM" id="SSF50969">
    <property type="entry name" value="YVTN repeat-like/Quinoprotein amine dehydrogenase"/>
    <property type="match status" value="1"/>
</dbReference>
<feature type="chain" id="PRO_5038537914" evidence="1">
    <location>
        <begin position="29"/>
        <end position="265"/>
    </location>
</feature>
<dbReference type="InterPro" id="IPR007788">
    <property type="entry name" value="QCT"/>
</dbReference>
<gene>
    <name evidence="2" type="ORF">COCCU_03705</name>
</gene>
<dbReference type="AlphaFoldDB" id="A0A6B8W9K9"/>